<dbReference type="Gene3D" id="3.40.50.300">
    <property type="entry name" value="P-loop containing nucleotide triphosphate hydrolases"/>
    <property type="match status" value="1"/>
</dbReference>
<dbReference type="InterPro" id="IPR014061">
    <property type="entry name" value="BrxL-like"/>
</dbReference>
<keyword evidence="2" id="KW-0378">Hydrolase</keyword>
<dbReference type="EMBL" id="SOEG01000003">
    <property type="protein sequence ID" value="TDX53234.1"/>
    <property type="molecule type" value="Genomic_DNA"/>
</dbReference>
<organism evidence="2 3">
    <name type="scientific">Orenia marismortui</name>
    <dbReference type="NCBI Taxonomy" id="46469"/>
    <lineage>
        <taxon>Bacteria</taxon>
        <taxon>Bacillati</taxon>
        <taxon>Bacillota</taxon>
        <taxon>Clostridia</taxon>
        <taxon>Halanaerobiales</taxon>
        <taxon>Halobacteroidaceae</taxon>
        <taxon>Orenia</taxon>
    </lineage>
</organism>
<sequence length="464" mass="53632">MLEVWENKLKDNFGTAVVDKKAALENEVKDLPRYVSEYLLGYFCDDGVTEENLKQMHSYIRDCRIDGRAKEKARHMLQTSFRMKVIDKFRVKINLTNKNKPENSLQIPSMGIDDAQVFDSILKDNERLLIDGLWGLGEVKYDPELKSIELIKFKPFQLANINVDDFIEVRSQFSREGWINALVSTIGLNHKAYSTREKFILISRLLPMVENNLFMMEFGPPGTGKTYAFENLSSYSRVISGSKVTAPQLFYNLNNNQAGLLLQYDVILFDEIDKVKSTGIDEEVVNKLYQYLASGKFDRGGVEKNSNCGIVMVGNLPKGKLSKREMLDQLLHERLKHAAFLDRLAGVIPGWDLEGIKDSSVSLTKHYGFTADYFSEILNRLRRENYDYVLNRIDLKNAGIRDESNIKRMVSAFIKLIYPDGKINKEELKEITEYAVEYRQFVIDQNYYINGKEDYNKRIEFEIK</sequence>
<dbReference type="Pfam" id="PF20442">
    <property type="entry name" value="BrxL_N"/>
    <property type="match status" value="1"/>
</dbReference>
<gene>
    <name evidence="2" type="ORF">C7959_10386</name>
</gene>
<dbReference type="Pfam" id="PF13337">
    <property type="entry name" value="BrxL_ATPase"/>
    <property type="match status" value="1"/>
</dbReference>
<dbReference type="Proteomes" id="UP000295832">
    <property type="component" value="Unassembled WGS sequence"/>
</dbReference>
<dbReference type="InterPro" id="IPR027417">
    <property type="entry name" value="P-loop_NTPase"/>
</dbReference>
<evidence type="ECO:0000313" key="3">
    <source>
        <dbReference type="Proteomes" id="UP000295832"/>
    </source>
</evidence>
<dbReference type="RefSeq" id="WP_134114876.1">
    <property type="nucleotide sequence ID" value="NZ_SOEG01000003.1"/>
</dbReference>
<keyword evidence="3" id="KW-1185">Reference proteome</keyword>
<proteinExistence type="predicted"/>
<protein>
    <submittedName>
        <fullName evidence="2">ATP-dependent Lon protease</fullName>
    </submittedName>
</protein>
<dbReference type="AlphaFoldDB" id="A0A4R8H1C2"/>
<dbReference type="GO" id="GO:0006508">
    <property type="term" value="P:proteolysis"/>
    <property type="evidence" value="ECO:0007669"/>
    <property type="project" value="UniProtKB-KW"/>
</dbReference>
<accession>A0A4R8H1C2</accession>
<evidence type="ECO:0000313" key="2">
    <source>
        <dbReference type="EMBL" id="TDX53234.1"/>
    </source>
</evidence>
<dbReference type="GO" id="GO:0008233">
    <property type="term" value="F:peptidase activity"/>
    <property type="evidence" value="ECO:0007669"/>
    <property type="project" value="UniProtKB-KW"/>
</dbReference>
<dbReference type="InterPro" id="IPR046838">
    <property type="entry name" value="BrxL_N"/>
</dbReference>
<evidence type="ECO:0000259" key="1">
    <source>
        <dbReference type="Pfam" id="PF20442"/>
    </source>
</evidence>
<reference evidence="2 3" key="1">
    <citation type="submission" date="2019-03" db="EMBL/GenBank/DDBJ databases">
        <title>Subsurface microbial communities from deep shales in Ohio and West Virginia, USA.</title>
        <authorList>
            <person name="Wrighton K."/>
        </authorList>
    </citation>
    <scope>NUCLEOTIDE SEQUENCE [LARGE SCALE GENOMIC DNA]</scope>
    <source>
        <strain evidence="2 3">MSL 6dP</strain>
    </source>
</reference>
<dbReference type="NCBIfam" id="TIGR02688">
    <property type="entry name" value="BREX system Lon protease-like protein BrxL"/>
    <property type="match status" value="1"/>
</dbReference>
<name>A0A4R8H1C2_9FIRM</name>
<dbReference type="SUPFAM" id="SSF52540">
    <property type="entry name" value="P-loop containing nucleoside triphosphate hydrolases"/>
    <property type="match status" value="1"/>
</dbReference>
<comment type="caution">
    <text evidence="2">The sequence shown here is derived from an EMBL/GenBank/DDBJ whole genome shotgun (WGS) entry which is preliminary data.</text>
</comment>
<keyword evidence="2" id="KW-0645">Protease</keyword>
<feature type="domain" description="BREX system Lon protease-like BrxL N-terminal" evidence="1">
    <location>
        <begin position="12"/>
        <end position="141"/>
    </location>
</feature>